<comment type="caution">
    <text evidence="3">The sequence shown here is derived from an EMBL/GenBank/DDBJ whole genome shotgun (WGS) entry which is preliminary data.</text>
</comment>
<evidence type="ECO:0000313" key="4">
    <source>
        <dbReference type="Proteomes" id="UP001155027"/>
    </source>
</evidence>
<dbReference type="GO" id="GO:0006310">
    <property type="term" value="P:DNA recombination"/>
    <property type="evidence" value="ECO:0007669"/>
    <property type="project" value="UniProtKB-KW"/>
</dbReference>
<keyword evidence="1" id="KW-0233">DNA recombination</keyword>
<dbReference type="CDD" id="cd00397">
    <property type="entry name" value="DNA_BRE_C"/>
    <property type="match status" value="1"/>
</dbReference>
<feature type="domain" description="Tyr recombinase" evidence="2">
    <location>
        <begin position="112"/>
        <end position="308"/>
    </location>
</feature>
<evidence type="ECO:0000256" key="1">
    <source>
        <dbReference type="ARBA" id="ARBA00023172"/>
    </source>
</evidence>
<dbReference type="PROSITE" id="PS51898">
    <property type="entry name" value="TYR_RECOMBINASE"/>
    <property type="match status" value="1"/>
</dbReference>
<dbReference type="InterPro" id="IPR002104">
    <property type="entry name" value="Integrase_catalytic"/>
</dbReference>
<sequence length="331" mass="37548">MTDADGTTDNQRIGWKEATGRYINQPENTFSTSRLTLRTFFQDAVSWDVHGPAGVPARTISEYVHRDSISQTYSLDLYSRLDNFYSWLIEQGHLEEGENPMDEMNRPETPAGEKRYLTPTEFTTLTRTIRSDYEERSGKSGRHGIKDNEIIWVLPPLQFGTATGLRPTAMKKLRVGDVDLEEKTLQVPALEQETGIDREIPLCQMAVNAVREAVEEQIDTDFLFNGARSATFNTRALSRTVKRYIREAGVRPDLNFTDCTRHTCASWLTKLGYPTRDVAQMLGHSTLRSTEPYRHLAPSLRELRSGGSAHFENFAEETSELGFFPPVFAGR</sequence>
<dbReference type="Gene3D" id="1.10.443.10">
    <property type="entry name" value="Intergrase catalytic core"/>
    <property type="match status" value="1"/>
</dbReference>
<protein>
    <submittedName>
        <fullName evidence="3">Integrase</fullName>
    </submittedName>
</protein>
<evidence type="ECO:0000313" key="3">
    <source>
        <dbReference type="EMBL" id="MCS3676378.1"/>
    </source>
</evidence>
<dbReference type="GO" id="GO:0015074">
    <property type="term" value="P:DNA integration"/>
    <property type="evidence" value="ECO:0007669"/>
    <property type="project" value="InterPro"/>
</dbReference>
<organism evidence="3 4">
    <name type="scientific">Salinibacter ruber</name>
    <dbReference type="NCBI Taxonomy" id="146919"/>
    <lineage>
        <taxon>Bacteria</taxon>
        <taxon>Pseudomonadati</taxon>
        <taxon>Rhodothermota</taxon>
        <taxon>Rhodothermia</taxon>
        <taxon>Rhodothermales</taxon>
        <taxon>Salinibacteraceae</taxon>
        <taxon>Salinibacter</taxon>
    </lineage>
</organism>
<dbReference type="InterPro" id="IPR050090">
    <property type="entry name" value="Tyrosine_recombinase_XerCD"/>
</dbReference>
<dbReference type="RefSeq" id="WP_259079206.1">
    <property type="nucleotide sequence ID" value="NZ_JANUAU010000001.1"/>
</dbReference>
<dbReference type="InterPro" id="IPR011010">
    <property type="entry name" value="DNA_brk_join_enz"/>
</dbReference>
<proteinExistence type="predicted"/>
<dbReference type="SUPFAM" id="SSF56349">
    <property type="entry name" value="DNA breaking-rejoining enzymes"/>
    <property type="match status" value="1"/>
</dbReference>
<reference evidence="3" key="1">
    <citation type="submission" date="2022-08" db="EMBL/GenBank/DDBJ databases">
        <title>Genomic Encyclopedia of Type Strains, Phase V (KMG-V): Genome sequencing to study the core and pangenomes of soil and plant-associated prokaryotes.</title>
        <authorList>
            <person name="Whitman W."/>
        </authorList>
    </citation>
    <scope>NUCLEOTIDE SEQUENCE</scope>
    <source>
        <strain evidence="3">0</strain>
    </source>
</reference>
<accession>A0A9X2TAF8</accession>
<dbReference type="GO" id="GO:0003677">
    <property type="term" value="F:DNA binding"/>
    <property type="evidence" value="ECO:0007669"/>
    <property type="project" value="InterPro"/>
</dbReference>
<dbReference type="Pfam" id="PF00589">
    <property type="entry name" value="Phage_integrase"/>
    <property type="match status" value="1"/>
</dbReference>
<dbReference type="AlphaFoldDB" id="A0A9X2TAF8"/>
<dbReference type="Proteomes" id="UP001155027">
    <property type="component" value="Unassembled WGS sequence"/>
</dbReference>
<dbReference type="EMBL" id="JANUAU010000001">
    <property type="protein sequence ID" value="MCS3676378.1"/>
    <property type="molecule type" value="Genomic_DNA"/>
</dbReference>
<gene>
    <name evidence="3" type="ORF">GGP71_000274</name>
</gene>
<dbReference type="PANTHER" id="PTHR30349">
    <property type="entry name" value="PHAGE INTEGRASE-RELATED"/>
    <property type="match status" value="1"/>
</dbReference>
<dbReference type="InterPro" id="IPR013762">
    <property type="entry name" value="Integrase-like_cat_sf"/>
</dbReference>
<name>A0A9X2TAF8_9BACT</name>
<evidence type="ECO:0000259" key="2">
    <source>
        <dbReference type="PROSITE" id="PS51898"/>
    </source>
</evidence>
<dbReference type="PANTHER" id="PTHR30349:SF64">
    <property type="entry name" value="PROPHAGE INTEGRASE INTD-RELATED"/>
    <property type="match status" value="1"/>
</dbReference>